<reference evidence="1 2" key="1">
    <citation type="submission" date="2019-03" db="EMBL/GenBank/DDBJ databases">
        <title>Alkanindiges illinoisensis: a potential pathogenic isolated from ascites of a gastric cancer patient with abdominal metastasis.</title>
        <authorList>
            <person name="Hu X."/>
            <person name="Yang B."/>
            <person name="Yan X."/>
            <person name="Lin L."/>
            <person name="Zhao H."/>
            <person name="Zhou F."/>
            <person name="Su B."/>
            <person name="Chen J."/>
            <person name="Rui Y."/>
            <person name="Wang Q."/>
            <person name="Zheng L."/>
        </authorList>
    </citation>
    <scope>NUCLEOTIDE SEQUENCE [LARGE SCALE GENOMIC DNA]</scope>
    <source>
        <strain evidence="1 2">NFYY 23406</strain>
    </source>
</reference>
<dbReference type="RefSeq" id="WP_134243290.1">
    <property type="nucleotide sequence ID" value="NZ_SNTY01000008.1"/>
</dbReference>
<dbReference type="NCBIfam" id="NF045613">
    <property type="entry name" value="PA1571_fam"/>
    <property type="match status" value="1"/>
</dbReference>
<dbReference type="OrthoDB" id="6717787at2"/>
<comment type="caution">
    <text evidence="1">The sequence shown here is derived from an EMBL/GenBank/DDBJ whole genome shotgun (WGS) entry which is preliminary data.</text>
</comment>
<evidence type="ECO:0000313" key="1">
    <source>
        <dbReference type="EMBL" id="TEU30411.1"/>
    </source>
</evidence>
<keyword evidence="2" id="KW-1185">Reference proteome</keyword>
<organism evidence="1 2">
    <name type="scientific">Alkanindiges illinoisensis</name>
    <dbReference type="NCBI Taxonomy" id="197183"/>
    <lineage>
        <taxon>Bacteria</taxon>
        <taxon>Pseudomonadati</taxon>
        <taxon>Pseudomonadota</taxon>
        <taxon>Gammaproteobacteria</taxon>
        <taxon>Moraxellales</taxon>
        <taxon>Moraxellaceae</taxon>
        <taxon>Alkanindiges</taxon>
    </lineage>
</organism>
<dbReference type="InterPro" id="IPR054635">
    <property type="entry name" value="PA1571-like"/>
</dbReference>
<proteinExistence type="predicted"/>
<name>A0A4Y7XF16_9GAMM</name>
<sequence length="61" mass="6620">MNAKSKVFETLSTAKLTAGDAAGYVINEQGEMCKITDAMIKLACHELKARCHLPAKINPDK</sequence>
<dbReference type="EMBL" id="SNTY01000008">
    <property type="protein sequence ID" value="TEU30411.1"/>
    <property type="molecule type" value="Genomic_DNA"/>
</dbReference>
<evidence type="ECO:0000313" key="2">
    <source>
        <dbReference type="Proteomes" id="UP000297834"/>
    </source>
</evidence>
<dbReference type="STRING" id="1120977.GCA_000619845_01459"/>
<gene>
    <name evidence="1" type="ORF">E2B99_01780</name>
</gene>
<dbReference type="AlphaFoldDB" id="A0A4Y7XF16"/>
<accession>A0A4Y7XF16</accession>
<protein>
    <submittedName>
        <fullName evidence="1">Uncharacterized protein</fullName>
    </submittedName>
</protein>
<dbReference type="Proteomes" id="UP000297834">
    <property type="component" value="Unassembled WGS sequence"/>
</dbReference>